<accession>A0A419T612</accession>
<comment type="caution">
    <text evidence="2">The sequence shown here is derived from an EMBL/GenBank/DDBJ whole genome shotgun (WGS) entry which is preliminary data.</text>
</comment>
<name>A0A419T612_9FIRM</name>
<dbReference type="RefSeq" id="WP_147417145.1">
    <property type="nucleotide sequence ID" value="NZ_MCIB01000008.1"/>
</dbReference>
<dbReference type="PANTHER" id="PTHR43777">
    <property type="entry name" value="MOLYBDENUM COFACTOR CYTIDYLYLTRANSFERASE"/>
    <property type="match status" value="1"/>
</dbReference>
<keyword evidence="3" id="KW-1185">Reference proteome</keyword>
<dbReference type="InterPro" id="IPR017696">
    <property type="entry name" value="Mo_hydrolase_YgfJ"/>
</dbReference>
<dbReference type="GO" id="GO:0016779">
    <property type="term" value="F:nucleotidyltransferase activity"/>
    <property type="evidence" value="ECO:0007669"/>
    <property type="project" value="UniProtKB-KW"/>
</dbReference>
<keyword evidence="2" id="KW-0808">Transferase</keyword>
<dbReference type="OrthoDB" id="9797742at2"/>
<proteinExistence type="predicted"/>
<dbReference type="NCBIfam" id="TIGR03310">
    <property type="entry name" value="matur_MocA_YgfJ"/>
    <property type="match status" value="1"/>
</dbReference>
<reference evidence="2 3" key="1">
    <citation type="submission" date="2016-08" db="EMBL/GenBank/DDBJ databases">
        <title>Novel Firmicutes and Novel Genomes.</title>
        <authorList>
            <person name="Poppleton D.I."/>
            <person name="Gribaldo S."/>
        </authorList>
    </citation>
    <scope>NUCLEOTIDE SEQUENCE [LARGE SCALE GENOMIC DNA]</scope>
    <source>
        <strain evidence="2 3">CTT3</strain>
    </source>
</reference>
<feature type="domain" description="MobA-like NTP transferase" evidence="1">
    <location>
        <begin position="4"/>
        <end position="161"/>
    </location>
</feature>
<keyword evidence="2" id="KW-0548">Nucleotidyltransferase</keyword>
<dbReference type="CDD" id="cd04182">
    <property type="entry name" value="GT_2_like_f"/>
    <property type="match status" value="1"/>
</dbReference>
<evidence type="ECO:0000259" key="1">
    <source>
        <dbReference type="Pfam" id="PF12804"/>
    </source>
</evidence>
<evidence type="ECO:0000313" key="3">
    <source>
        <dbReference type="Proteomes" id="UP000284177"/>
    </source>
</evidence>
<gene>
    <name evidence="2" type="ORF">BET03_10020</name>
</gene>
<protein>
    <submittedName>
        <fullName evidence="2">Molybdenum cofactor cytidylyltransferase</fullName>
    </submittedName>
</protein>
<dbReference type="PANTHER" id="PTHR43777:SF1">
    <property type="entry name" value="MOLYBDENUM COFACTOR CYTIDYLYLTRANSFERASE"/>
    <property type="match status" value="1"/>
</dbReference>
<sequence length="197" mass="22734">MITGIIMASGFSRRMSKDKLLLKIKGVPIIERVIKTAVKSKIDEIILIYRKNEIKKIGQKYGIKTIYNEGAKKGQSQSIKLGVKYSNPNTKGFVFIVGDQPFLSYKTVNRLIDVFLQGKHLIVVPMYREKRGNPVIFSSKLNDKLLNIYGDKGGRDIIKKMENYVEFVNIKDNIEGIDIDKWQEYVKYREMEMNGYV</sequence>
<evidence type="ECO:0000313" key="2">
    <source>
        <dbReference type="EMBL" id="RKD32984.1"/>
    </source>
</evidence>
<organism evidence="2 3">
    <name type="scientific">Thermohalobacter berrensis</name>
    <dbReference type="NCBI Taxonomy" id="99594"/>
    <lineage>
        <taxon>Bacteria</taxon>
        <taxon>Bacillati</taxon>
        <taxon>Bacillota</taxon>
        <taxon>Tissierellia</taxon>
        <taxon>Tissierellales</taxon>
        <taxon>Thermohalobacteraceae</taxon>
        <taxon>Thermohalobacter</taxon>
    </lineage>
</organism>
<dbReference type="EMBL" id="MCIB01000008">
    <property type="protein sequence ID" value="RKD32984.1"/>
    <property type="molecule type" value="Genomic_DNA"/>
</dbReference>
<dbReference type="Proteomes" id="UP000284177">
    <property type="component" value="Unassembled WGS sequence"/>
</dbReference>
<dbReference type="SUPFAM" id="SSF53448">
    <property type="entry name" value="Nucleotide-diphospho-sugar transferases"/>
    <property type="match status" value="1"/>
</dbReference>
<dbReference type="InterPro" id="IPR025877">
    <property type="entry name" value="MobA-like_NTP_Trfase"/>
</dbReference>
<dbReference type="Gene3D" id="3.90.550.10">
    <property type="entry name" value="Spore Coat Polysaccharide Biosynthesis Protein SpsA, Chain A"/>
    <property type="match status" value="1"/>
</dbReference>
<dbReference type="InterPro" id="IPR029044">
    <property type="entry name" value="Nucleotide-diphossugar_trans"/>
</dbReference>
<dbReference type="AlphaFoldDB" id="A0A419T612"/>
<dbReference type="Pfam" id="PF12804">
    <property type="entry name" value="NTP_transf_3"/>
    <property type="match status" value="1"/>
</dbReference>